<accession>A0A518V506</accession>
<feature type="domain" description="Dit-like phage tail protein N-terminal" evidence="2">
    <location>
        <begin position="29"/>
        <end position="155"/>
    </location>
</feature>
<gene>
    <name evidence="3" type="ORF">EEL30_06630</name>
</gene>
<name>A0A518V506_BRELA</name>
<dbReference type="Pfam" id="PF21821">
    <property type="entry name" value="Dit_like"/>
    <property type="match status" value="1"/>
</dbReference>
<evidence type="ECO:0000256" key="1">
    <source>
        <dbReference type="SAM" id="MobiDB-lite"/>
    </source>
</evidence>
<keyword evidence="4" id="KW-1185">Reference proteome</keyword>
<evidence type="ECO:0000259" key="2">
    <source>
        <dbReference type="Pfam" id="PF21821"/>
    </source>
</evidence>
<protein>
    <recommendedName>
        <fullName evidence="2">Dit-like phage tail protein N-terminal domain-containing protein</fullName>
    </recommendedName>
</protein>
<evidence type="ECO:0000313" key="4">
    <source>
        <dbReference type="Proteomes" id="UP000319432"/>
    </source>
</evidence>
<dbReference type="Proteomes" id="UP000319432">
    <property type="component" value="Chromosome"/>
</dbReference>
<reference evidence="3 4" key="1">
    <citation type="submission" date="2018-11" db="EMBL/GenBank/DDBJ databases">
        <title>Phylogenetic determinants of toxin gene distribution in genomes of Brevibacillus laterosporus.</title>
        <authorList>
            <person name="Glare T.R."/>
            <person name="Durrant A."/>
            <person name="Berry C."/>
            <person name="Palma L."/>
            <person name="Ormskirk M."/>
            <person name="Cox M.O."/>
        </authorList>
    </citation>
    <scope>NUCLEOTIDE SEQUENCE [LARGE SCALE GENOMIC DNA]</scope>
    <source>
        <strain evidence="3 4">1821L</strain>
    </source>
</reference>
<dbReference type="EMBL" id="CP033464">
    <property type="protein sequence ID" value="QDX92072.1"/>
    <property type="molecule type" value="Genomic_DNA"/>
</dbReference>
<feature type="region of interest" description="Disordered" evidence="1">
    <location>
        <begin position="161"/>
        <end position="190"/>
    </location>
</feature>
<sequence length="190" mass="21157">MPVSPILDLSSRPIASLVYLKTNIGGWFFDAFLRSTHTSRLNITQHPVQTGAALTDHAYLQPKELTMEVGMSDVAEGLIPGQFTGSWSRSVHAFKVLQELQALRVPLQIHTRLGLYQNMLIEELTAPDDFTTLSGLRCTVTMREIIVAQVRTVKISSKPAVTDRAKQGKKEPVDKNKSVIVQSRDKLFGR</sequence>
<evidence type="ECO:0000313" key="3">
    <source>
        <dbReference type="EMBL" id="QDX92072.1"/>
    </source>
</evidence>
<organism evidence="3 4">
    <name type="scientific">Brevibacillus laterosporus</name>
    <name type="common">Bacillus laterosporus</name>
    <dbReference type="NCBI Taxonomy" id="1465"/>
    <lineage>
        <taxon>Bacteria</taxon>
        <taxon>Bacillati</taxon>
        <taxon>Bacillota</taxon>
        <taxon>Bacilli</taxon>
        <taxon>Bacillales</taxon>
        <taxon>Paenibacillaceae</taxon>
        <taxon>Brevibacillus</taxon>
    </lineage>
</organism>
<dbReference type="InterPro" id="IPR048494">
    <property type="entry name" value="Dit-like_N"/>
</dbReference>
<dbReference type="OrthoDB" id="2474608at2"/>
<proteinExistence type="predicted"/>
<dbReference type="AlphaFoldDB" id="A0A518V506"/>